<dbReference type="Proteomes" id="UP000460881">
    <property type="component" value="Unassembled WGS sequence"/>
</dbReference>
<evidence type="ECO:0000313" key="14">
    <source>
        <dbReference type="EMBL" id="MZU07901.1"/>
    </source>
</evidence>
<dbReference type="EMBL" id="QSRH01000006">
    <property type="protein sequence ID" value="RGL02752.1"/>
    <property type="molecule type" value="Genomic_DNA"/>
</dbReference>
<dbReference type="EMBL" id="QSAR01000009">
    <property type="protein sequence ID" value="RGW63869.1"/>
    <property type="molecule type" value="Genomic_DNA"/>
</dbReference>
<dbReference type="EMBL" id="WDRV01000001">
    <property type="protein sequence ID" value="KAB7324101.1"/>
    <property type="molecule type" value="Genomic_DNA"/>
</dbReference>
<dbReference type="EMBL" id="WEAY01000006">
    <property type="protein sequence ID" value="KAB6838363.1"/>
    <property type="molecule type" value="Genomic_DNA"/>
</dbReference>
<evidence type="ECO:0000313" key="33">
    <source>
        <dbReference type="Proteomes" id="UP000491334"/>
    </source>
</evidence>
<reference evidence="21 22" key="2">
    <citation type="journal article" date="2019" name="Nat. Med.">
        <title>A library of human gut bacterial isolates paired with longitudinal multiomics data enables mechanistic microbiome research.</title>
        <authorList>
            <person name="Poyet M."/>
            <person name="Groussin M."/>
            <person name="Gibbons S.M."/>
            <person name="Avila-Pacheco J."/>
            <person name="Jiang X."/>
            <person name="Kearney S.M."/>
            <person name="Perrotta A.R."/>
            <person name="Berdy B."/>
            <person name="Zhao S."/>
            <person name="Lieberman T.D."/>
            <person name="Swanson P.K."/>
            <person name="Smith M."/>
            <person name="Roesemann S."/>
            <person name="Alexander J.E."/>
            <person name="Rich S.A."/>
            <person name="Livny J."/>
            <person name="Vlamakis H."/>
            <person name="Clish C."/>
            <person name="Bullock K."/>
            <person name="Deik A."/>
            <person name="Scott J."/>
            <person name="Pierce K.A."/>
            <person name="Xavier R.J."/>
            <person name="Alm E.J."/>
        </authorList>
    </citation>
    <scope>NUCLEOTIDE SEQUENCE [LARGE SCALE GENOMIC DNA]</scope>
    <source>
        <strain evidence="8 24">BIOML-A118</strain>
        <strain evidence="7 30">BIOML-A136</strain>
        <strain evidence="6 26">BIOML-A166</strain>
        <strain evidence="5 22">BIOML-A201</strain>
        <strain evidence="4 28">BIOML-A210</strain>
        <strain evidence="2 32">BIOML-A283</strain>
        <strain evidence="3 33">BIOML-A284</strain>
        <strain evidence="1 31">BIOML-A320</strain>
        <strain evidence="12 29">BIOML-A37</strain>
        <strain evidence="13 27">BIOML-A395</strain>
        <strain evidence="14">BIOML-A409</strain>
        <strain evidence="11 25">BIOML-A55</strain>
        <strain evidence="10 21">BIOML-A65</strain>
        <strain evidence="9 23">BIOML-A75</strain>
    </source>
</reference>
<dbReference type="EMBL" id="WDWL01000001">
    <property type="protein sequence ID" value="KAB7075193.1"/>
    <property type="molecule type" value="Genomic_DNA"/>
</dbReference>
<evidence type="ECO:0000313" key="21">
    <source>
        <dbReference type="Proteomes" id="UP000430971"/>
    </source>
</evidence>
<dbReference type="EMBL" id="WDUB01000002">
    <property type="protein sequence ID" value="KAB7204062.1"/>
    <property type="molecule type" value="Genomic_DNA"/>
</dbReference>
<dbReference type="Proteomes" id="UP000467387">
    <property type="component" value="Unassembled WGS sequence"/>
</dbReference>
<evidence type="ECO:0000313" key="17">
    <source>
        <dbReference type="EMBL" id="RGW63869.1"/>
    </source>
</evidence>
<dbReference type="Proteomes" id="UP000476628">
    <property type="component" value="Unassembled WGS sequence"/>
</dbReference>
<dbReference type="EMBL" id="WDWU01000005">
    <property type="protein sequence ID" value="KAB7057318.1"/>
    <property type="molecule type" value="Genomic_DNA"/>
</dbReference>
<protein>
    <submittedName>
        <fullName evidence="16">Uncharacterized protein</fullName>
    </submittedName>
</protein>
<evidence type="ECO:0000313" key="8">
    <source>
        <dbReference type="EMBL" id="KAB7237731.1"/>
    </source>
</evidence>
<evidence type="ECO:0000313" key="23">
    <source>
        <dbReference type="Proteomes" id="UP000451234"/>
    </source>
</evidence>
<evidence type="ECO:0000313" key="20">
    <source>
        <dbReference type="Proteomes" id="UP000265775"/>
    </source>
</evidence>
<evidence type="ECO:0000313" key="13">
    <source>
        <dbReference type="EMBL" id="MZR88177.1"/>
    </source>
</evidence>
<evidence type="ECO:0000313" key="3">
    <source>
        <dbReference type="EMBL" id="KAB6919945.1"/>
    </source>
</evidence>
<dbReference type="Proteomes" id="UP000466472">
    <property type="component" value="Unassembled WGS sequence"/>
</dbReference>
<evidence type="ECO:0000313" key="19">
    <source>
        <dbReference type="Proteomes" id="UP000261288"/>
    </source>
</evidence>
<evidence type="ECO:0000313" key="24">
    <source>
        <dbReference type="Proteomes" id="UP000460333"/>
    </source>
</evidence>
<dbReference type="Proteomes" id="UP000491334">
    <property type="component" value="Unassembled WGS sequence"/>
</dbReference>
<dbReference type="EMBL" id="WDVF01000006">
    <property type="protein sequence ID" value="KAB7136335.1"/>
    <property type="molecule type" value="Genomic_DNA"/>
</dbReference>
<evidence type="ECO:0000313" key="26">
    <source>
        <dbReference type="Proteomes" id="UP000461165"/>
    </source>
</evidence>
<dbReference type="EMBL" id="WDZO01000003">
    <property type="protein sequence ID" value="KAB6914141.1"/>
    <property type="molecule type" value="Genomic_DNA"/>
</dbReference>
<organism evidence="16 19">
    <name type="scientific">Bifidobacterium longum</name>
    <dbReference type="NCBI Taxonomy" id="216816"/>
    <lineage>
        <taxon>Bacteria</taxon>
        <taxon>Bacillati</taxon>
        <taxon>Actinomycetota</taxon>
        <taxon>Actinomycetes</taxon>
        <taxon>Bifidobacteriales</taxon>
        <taxon>Bifidobacteriaceae</taxon>
        <taxon>Bifidobacterium</taxon>
    </lineage>
</organism>
<evidence type="ECO:0000313" key="18">
    <source>
        <dbReference type="Proteomes" id="UP000261186"/>
    </source>
</evidence>
<dbReference type="EMBL" id="WXEF01000003">
    <property type="protein sequence ID" value="MZR88177.1"/>
    <property type="molecule type" value="Genomic_DNA"/>
</dbReference>
<dbReference type="Proteomes" id="UP000261288">
    <property type="component" value="Unassembled WGS sequence"/>
</dbReference>
<evidence type="ECO:0000313" key="30">
    <source>
        <dbReference type="Proteomes" id="UP000476628"/>
    </source>
</evidence>
<evidence type="ECO:0000313" key="10">
    <source>
        <dbReference type="EMBL" id="KAB7335283.1"/>
    </source>
</evidence>
<dbReference type="Proteomes" id="UP000460333">
    <property type="component" value="Unassembled WGS sequence"/>
</dbReference>
<evidence type="ECO:0000313" key="31">
    <source>
        <dbReference type="Proteomes" id="UP000478746"/>
    </source>
</evidence>
<name>A0A2I1J0M5_BIFLN</name>
<comment type="caution">
    <text evidence="16">The sequence shown here is derived from an EMBL/GenBank/DDBJ whole genome shotgun (WGS) entry which is preliminary data.</text>
</comment>
<dbReference type="Proteomes" id="UP000478746">
    <property type="component" value="Unassembled WGS sequence"/>
</dbReference>
<evidence type="ECO:0000313" key="15">
    <source>
        <dbReference type="EMBL" id="RGL02752.1"/>
    </source>
</evidence>
<dbReference type="Proteomes" id="UP000430971">
    <property type="component" value="Unassembled WGS sequence"/>
</dbReference>
<dbReference type="EMBL" id="WDTJ01000001">
    <property type="protein sequence ID" value="KAB7237731.1"/>
    <property type="molecule type" value="Genomic_DNA"/>
</dbReference>
<dbReference type="Proteomes" id="UP000451234">
    <property type="component" value="Unassembled WGS sequence"/>
</dbReference>
<dbReference type="Proteomes" id="UP000468842">
    <property type="component" value="Unassembled WGS sequence"/>
</dbReference>
<accession>A0A2I1J0M5</accession>
<evidence type="ECO:0000313" key="25">
    <source>
        <dbReference type="Proteomes" id="UP000460881"/>
    </source>
</evidence>
<dbReference type="Proteomes" id="UP000261186">
    <property type="component" value="Unassembled WGS sequence"/>
</dbReference>
<evidence type="ECO:0000313" key="1">
    <source>
        <dbReference type="EMBL" id="KAB6838363.1"/>
    </source>
</evidence>
<evidence type="ECO:0000313" key="11">
    <source>
        <dbReference type="EMBL" id="KAB7357198.1"/>
    </source>
</evidence>
<evidence type="ECO:0000313" key="9">
    <source>
        <dbReference type="EMBL" id="KAB7324101.1"/>
    </source>
</evidence>
<dbReference type="EMBL" id="WDQK01000010">
    <property type="protein sequence ID" value="KAB7395261.1"/>
    <property type="molecule type" value="Genomic_DNA"/>
</dbReference>
<evidence type="ECO:0000313" key="6">
    <source>
        <dbReference type="EMBL" id="KAB7136335.1"/>
    </source>
</evidence>
<reference evidence="18 19" key="1">
    <citation type="submission" date="2018-08" db="EMBL/GenBank/DDBJ databases">
        <title>A genome reference for cultivated species of the human gut microbiota.</title>
        <authorList>
            <person name="Zou Y."/>
            <person name="Xue W."/>
            <person name="Luo G."/>
        </authorList>
    </citation>
    <scope>NUCLEOTIDE SEQUENCE [LARGE SCALE GENOMIC DNA]</scope>
    <source>
        <strain evidence="17 20">AF11-12</strain>
        <strain evidence="16 19">TF06-45A</strain>
        <strain evidence="15 18">TF08-4AC</strain>
    </source>
</reference>
<sequence>MVDSQYQSVLVRADTLELHVEATLVMQEHAGAIAVDRTVREQHTNGECGLHVLRQRQECLVGVPVRVVHHGGTGHVGVTVAILVDVSHERQIPGVVFGELCLEVLDLGQRRVAQAEALGHFIGLGCFRIRVLAEHIRVDDDDFSLRHNVFLSAWRSPSKHLGKYWHCSIHI</sequence>
<dbReference type="AlphaFoldDB" id="A0A2I1J0M5"/>
<gene>
    <name evidence="17" type="ORF">DWV59_08395</name>
    <name evidence="16" type="ORF">DXC63_04510</name>
    <name evidence="15" type="ORF">DXC85_07830</name>
    <name evidence="12" type="ORF">GBB40_05840</name>
    <name evidence="11" type="ORF">GBB63_09940</name>
    <name evidence="9" type="ORF">GBB65_01140</name>
    <name evidence="10" type="ORF">GBB73_10055</name>
    <name evidence="8" type="ORF">GBC43_01400</name>
    <name evidence="7" type="ORF">GBC45_02265</name>
    <name evidence="6" type="ORF">GBC97_04450</name>
    <name evidence="5" type="ORF">GBI83_00600</name>
    <name evidence="4" type="ORF">GBI87_04050</name>
    <name evidence="2" type="ORF">GBJ98_02300</name>
    <name evidence="3" type="ORF">GBK06_02250</name>
    <name evidence="1" type="ORF">GBK08_04065</name>
    <name evidence="13" type="ORF">GT999_02405</name>
    <name evidence="14" type="ORF">GUA24_02415</name>
</gene>
<evidence type="ECO:0000313" key="29">
    <source>
        <dbReference type="Proteomes" id="UP000468842"/>
    </source>
</evidence>
<evidence type="ECO:0000313" key="28">
    <source>
        <dbReference type="Proteomes" id="UP000467387"/>
    </source>
</evidence>
<evidence type="ECO:0000313" key="22">
    <source>
        <dbReference type="Proteomes" id="UP000432196"/>
    </source>
</evidence>
<dbReference type="EMBL" id="WDRM01000029">
    <property type="protein sequence ID" value="KAB7335283.1"/>
    <property type="molecule type" value="Genomic_DNA"/>
</dbReference>
<evidence type="ECO:0000313" key="16">
    <source>
        <dbReference type="EMBL" id="RGL49993.1"/>
    </source>
</evidence>
<evidence type="ECO:0000313" key="5">
    <source>
        <dbReference type="EMBL" id="KAB7075193.1"/>
    </source>
</evidence>
<dbReference type="EMBL" id="QSRZ01000004">
    <property type="protein sequence ID" value="RGL49993.1"/>
    <property type="molecule type" value="Genomic_DNA"/>
</dbReference>
<dbReference type="EMBL" id="WDRC01000029">
    <property type="protein sequence ID" value="KAB7357198.1"/>
    <property type="molecule type" value="Genomic_DNA"/>
</dbReference>
<dbReference type="Proteomes" id="UP000461165">
    <property type="component" value="Unassembled WGS sequence"/>
</dbReference>
<evidence type="ECO:0000313" key="2">
    <source>
        <dbReference type="EMBL" id="KAB6914141.1"/>
    </source>
</evidence>
<dbReference type="EMBL" id="WXDR01000003">
    <property type="protein sequence ID" value="MZU07901.1"/>
    <property type="molecule type" value="Genomic_DNA"/>
</dbReference>
<dbReference type="Proteomes" id="UP000432196">
    <property type="component" value="Unassembled WGS sequence"/>
</dbReference>
<proteinExistence type="predicted"/>
<evidence type="ECO:0000313" key="12">
    <source>
        <dbReference type="EMBL" id="KAB7395261.1"/>
    </source>
</evidence>
<dbReference type="EMBL" id="WDZP01000003">
    <property type="protein sequence ID" value="KAB6919945.1"/>
    <property type="molecule type" value="Genomic_DNA"/>
</dbReference>
<dbReference type="Proteomes" id="UP000638311">
    <property type="component" value="Unassembled WGS sequence"/>
</dbReference>
<evidence type="ECO:0000313" key="32">
    <source>
        <dbReference type="Proteomes" id="UP000481350"/>
    </source>
</evidence>
<evidence type="ECO:0000313" key="27">
    <source>
        <dbReference type="Proteomes" id="UP000466472"/>
    </source>
</evidence>
<evidence type="ECO:0000313" key="7">
    <source>
        <dbReference type="EMBL" id="KAB7204062.1"/>
    </source>
</evidence>
<dbReference type="Proteomes" id="UP000265775">
    <property type="component" value="Unassembled WGS sequence"/>
</dbReference>
<evidence type="ECO:0000313" key="4">
    <source>
        <dbReference type="EMBL" id="KAB7057318.1"/>
    </source>
</evidence>
<dbReference type="Proteomes" id="UP000481350">
    <property type="component" value="Unassembled WGS sequence"/>
</dbReference>